<feature type="transmembrane region" description="Helical" evidence="2">
    <location>
        <begin position="396"/>
        <end position="417"/>
    </location>
</feature>
<evidence type="ECO:0000313" key="4">
    <source>
        <dbReference type="EMBL" id="KRR19974.1"/>
    </source>
</evidence>
<proteinExistence type="predicted"/>
<feature type="transmembrane region" description="Helical" evidence="2">
    <location>
        <begin position="257"/>
        <end position="282"/>
    </location>
</feature>
<feature type="transmembrane region" description="Helical" evidence="2">
    <location>
        <begin position="550"/>
        <end position="572"/>
    </location>
</feature>
<comment type="caution">
    <text evidence="4">The sequence shown here is derived from an EMBL/GenBank/DDBJ whole genome shotgun (WGS) entry which is preliminary data.</text>
</comment>
<keyword evidence="1" id="KW-0997">Cell inner membrane</keyword>
<comment type="subcellular location">
    <subcellularLocation>
        <location evidence="1">Cell inner membrane</location>
        <topology evidence="1">Multi-pass membrane protein</topology>
    </subcellularLocation>
</comment>
<accession>A0A0R3MS64</accession>
<feature type="transmembrane region" description="Helical" evidence="2">
    <location>
        <begin position="7"/>
        <end position="25"/>
    </location>
</feature>
<feature type="transmembrane region" description="Helical" evidence="2">
    <location>
        <begin position="128"/>
        <end position="148"/>
    </location>
</feature>
<keyword evidence="1" id="KW-0813">Transport</keyword>
<dbReference type="InterPro" id="IPR011853">
    <property type="entry name" value="TRAP_DctM-Dct_fused"/>
</dbReference>
<dbReference type="NCBIfam" id="TIGR02123">
    <property type="entry name" value="TRAP_fused"/>
    <property type="match status" value="1"/>
</dbReference>
<comment type="function">
    <text evidence="1">Part of the tripartite ATP-independent periplasmic (TRAP) transport system.</text>
</comment>
<feature type="transmembrane region" description="Helical" evidence="2">
    <location>
        <begin position="484"/>
        <end position="504"/>
    </location>
</feature>
<feature type="domain" description="TRAP C4-dicarboxylate transport system permease DctM subunit" evidence="3">
    <location>
        <begin position="111"/>
        <end position="543"/>
    </location>
</feature>
<keyword evidence="5" id="KW-1185">Reference proteome</keyword>
<sequence>MRKLSGYAGLVVGVVAVAMSVYHVYARLTVYAPDQQALLYITLAFSLVLSFLLWPRSKNATLGRVPWEDLALAGLSLACIGYMFANYDYIVNRFPTAESLTRMDMAVGITATLLVLEATRRTIGASLPIVAIVFLLYGFTGPWLYGWLYHRGLSLELTIDQTYFTTEGIFGVPMTVAATYVILFIIFGTFLEKSGAGQFFMNFANAIAGGARGGPGKVSVVSSSLFGTISGSAVANVMVDGWLTIPMMKKSGFKPEAAAAIEAVASTGGQIMPPIMGAAAFVMAEFQGVSYTQVMIAAAIPALFYYGALFAAIHFNAVRSGLKGLPREELPVLGHIMLRQGHLFLPVIVLLALLLFGFTPTYGAIIATFALVAISWLRPSTALGWRACLEGLRDGAVQTVPVAMACASAGIVIGIVLQTGLALRFTAFLIDFTYGSLLPALLITMVAGVILGMGMPTTPAYIMQAALLVPAIMKLGVEPMAAHMFAFYFSCLSAVTPPVALAVYAAASIGGAGLWASGVQAMKFAAAGFIVPFFFIYNPALLFEGPWPEILRAVLTGTIGVIALAASLEGYFLRVANWFERGLFFVAAMLLIDPNAITDVIGLGLLAIGLLVQKVRTTRPTIAPETST</sequence>
<dbReference type="PANTHER" id="PTHR43849">
    <property type="entry name" value="BLL3936 PROTEIN"/>
    <property type="match status" value="1"/>
</dbReference>
<dbReference type="InterPro" id="IPR010656">
    <property type="entry name" value="DctM"/>
</dbReference>
<keyword evidence="1" id="KW-1003">Cell membrane</keyword>
<organism evidence="4 5">
    <name type="scientific">Bradyrhizobium retamae</name>
    <dbReference type="NCBI Taxonomy" id="1300035"/>
    <lineage>
        <taxon>Bacteria</taxon>
        <taxon>Pseudomonadati</taxon>
        <taxon>Pseudomonadota</taxon>
        <taxon>Alphaproteobacteria</taxon>
        <taxon>Hyphomicrobiales</taxon>
        <taxon>Nitrobacteraceae</taxon>
        <taxon>Bradyrhizobium</taxon>
    </lineage>
</organism>
<dbReference type="AlphaFoldDB" id="A0A0R3MS64"/>
<gene>
    <name evidence="4" type="ORF">CQ13_08565</name>
</gene>
<feature type="transmembrane region" description="Helical" evidence="2">
    <location>
        <begin position="294"/>
        <end position="317"/>
    </location>
</feature>
<feature type="transmembrane region" description="Helical" evidence="2">
    <location>
        <begin position="584"/>
        <end position="612"/>
    </location>
</feature>
<evidence type="ECO:0000256" key="1">
    <source>
        <dbReference type="RuleBase" id="RU369079"/>
    </source>
</evidence>
<dbReference type="PANTHER" id="PTHR43849:SF2">
    <property type="entry name" value="BLL3936 PROTEIN"/>
    <property type="match status" value="1"/>
</dbReference>
<evidence type="ECO:0000256" key="2">
    <source>
        <dbReference type="SAM" id="Phobius"/>
    </source>
</evidence>
<reference evidence="4 5" key="1">
    <citation type="submission" date="2014-03" db="EMBL/GenBank/DDBJ databases">
        <title>Bradyrhizobium valentinum sp. nov., isolated from effective nodules of Lupinus mariae-josephae, a lupine endemic of basic-lime soils in Eastern Spain.</title>
        <authorList>
            <person name="Duran D."/>
            <person name="Rey L."/>
            <person name="Navarro A."/>
            <person name="Busquets A."/>
            <person name="Imperial J."/>
            <person name="Ruiz-Argueso T."/>
        </authorList>
    </citation>
    <scope>NUCLEOTIDE SEQUENCE [LARGE SCALE GENOMIC DNA]</scope>
    <source>
        <strain evidence="4 5">Ro19</strain>
    </source>
</reference>
<dbReference type="GO" id="GO:0005886">
    <property type="term" value="C:plasma membrane"/>
    <property type="evidence" value="ECO:0007669"/>
    <property type="project" value="UniProtKB-SubCell"/>
</dbReference>
<dbReference type="Pfam" id="PF06808">
    <property type="entry name" value="DctM"/>
    <property type="match status" value="1"/>
</dbReference>
<feature type="transmembrane region" description="Helical" evidence="2">
    <location>
        <begin position="343"/>
        <end position="376"/>
    </location>
</feature>
<dbReference type="Proteomes" id="UP000052023">
    <property type="component" value="Unassembled WGS sequence"/>
</dbReference>
<dbReference type="RefSeq" id="WP_057846406.1">
    <property type="nucleotide sequence ID" value="NZ_LLYA01000181.1"/>
</dbReference>
<protein>
    <recommendedName>
        <fullName evidence="3">TRAP C4-dicarboxylate transport system permease DctM subunit domain-containing protein</fullName>
    </recommendedName>
</protein>
<feature type="transmembrane region" description="Helical" evidence="2">
    <location>
        <begin position="524"/>
        <end position="543"/>
    </location>
</feature>
<feature type="transmembrane region" description="Helical" evidence="2">
    <location>
        <begin position="67"/>
        <end position="87"/>
    </location>
</feature>
<evidence type="ECO:0000313" key="5">
    <source>
        <dbReference type="Proteomes" id="UP000052023"/>
    </source>
</evidence>
<dbReference type="EMBL" id="LLYA01000181">
    <property type="protein sequence ID" value="KRR19974.1"/>
    <property type="molecule type" value="Genomic_DNA"/>
</dbReference>
<feature type="transmembrane region" description="Helical" evidence="2">
    <location>
        <begin position="168"/>
        <end position="191"/>
    </location>
</feature>
<dbReference type="GO" id="GO:0022857">
    <property type="term" value="F:transmembrane transporter activity"/>
    <property type="evidence" value="ECO:0007669"/>
    <property type="project" value="UniProtKB-UniRule"/>
</dbReference>
<feature type="transmembrane region" description="Helical" evidence="2">
    <location>
        <begin position="37"/>
        <end position="55"/>
    </location>
</feature>
<feature type="transmembrane region" description="Helical" evidence="2">
    <location>
        <begin position="429"/>
        <end position="454"/>
    </location>
</feature>
<keyword evidence="2" id="KW-0812">Transmembrane</keyword>
<keyword evidence="2" id="KW-1133">Transmembrane helix</keyword>
<keyword evidence="2" id="KW-0472">Membrane</keyword>
<name>A0A0R3MS64_9BRAD</name>
<evidence type="ECO:0000259" key="3">
    <source>
        <dbReference type="Pfam" id="PF06808"/>
    </source>
</evidence>
<feature type="transmembrane region" description="Helical" evidence="2">
    <location>
        <begin position="460"/>
        <end position="477"/>
    </location>
</feature>